<evidence type="ECO:0000256" key="5">
    <source>
        <dbReference type="ARBA" id="ARBA00023242"/>
    </source>
</evidence>
<dbReference type="Proteomes" id="UP000247498">
    <property type="component" value="Unassembled WGS sequence"/>
</dbReference>
<dbReference type="Pfam" id="PF14768">
    <property type="entry name" value="RPA_interact_C"/>
    <property type="match status" value="1"/>
</dbReference>
<evidence type="ECO:0000256" key="3">
    <source>
        <dbReference type="ARBA" id="ARBA00022771"/>
    </source>
</evidence>
<reference evidence="9 10" key="1">
    <citation type="journal article" date="2018" name="Sci. Rep.">
        <title>Raphidocelis subcapitata (=Pseudokirchneriella subcapitata) provides an insight into genome evolution and environmental adaptations in the Sphaeropleales.</title>
        <authorList>
            <person name="Suzuki S."/>
            <person name="Yamaguchi H."/>
            <person name="Nakajima N."/>
            <person name="Kawachi M."/>
        </authorList>
    </citation>
    <scope>NUCLEOTIDE SEQUENCE [LARGE SCALE GENOMIC DNA]</scope>
    <source>
        <strain evidence="9 10">NIES-35</strain>
    </source>
</reference>
<dbReference type="Pfam" id="PF14766">
    <property type="entry name" value="RPA_interact_N"/>
    <property type="match status" value="1"/>
</dbReference>
<dbReference type="InterPro" id="IPR028156">
    <property type="entry name" value="RIP"/>
</dbReference>
<evidence type="ECO:0000313" key="10">
    <source>
        <dbReference type="Proteomes" id="UP000247498"/>
    </source>
</evidence>
<keyword evidence="3" id="KW-0863">Zinc-finger</keyword>
<dbReference type="PANTHER" id="PTHR31742">
    <property type="entry name" value="RPA-INTERACTING PROTEIN RPAIN"/>
    <property type="match status" value="1"/>
</dbReference>
<dbReference type="EMBL" id="BDRX01000113">
    <property type="protein sequence ID" value="GBF97989.1"/>
    <property type="molecule type" value="Genomic_DNA"/>
</dbReference>
<feature type="compositionally biased region" description="Polar residues" evidence="6">
    <location>
        <begin position="1"/>
        <end position="11"/>
    </location>
</feature>
<organism evidence="9 10">
    <name type="scientific">Raphidocelis subcapitata</name>
    <dbReference type="NCBI Taxonomy" id="307507"/>
    <lineage>
        <taxon>Eukaryota</taxon>
        <taxon>Viridiplantae</taxon>
        <taxon>Chlorophyta</taxon>
        <taxon>core chlorophytes</taxon>
        <taxon>Chlorophyceae</taxon>
        <taxon>CS clade</taxon>
        <taxon>Sphaeropleales</taxon>
        <taxon>Selenastraceae</taxon>
        <taxon>Raphidocelis</taxon>
    </lineage>
</organism>
<feature type="domain" description="RPA-interacting protein N-terminal" evidence="7">
    <location>
        <begin position="14"/>
        <end position="51"/>
    </location>
</feature>
<comment type="subcellular location">
    <subcellularLocation>
        <location evidence="1">Nucleus</location>
    </subcellularLocation>
</comment>
<feature type="compositionally biased region" description="Gly residues" evidence="6">
    <location>
        <begin position="89"/>
        <end position="114"/>
    </location>
</feature>
<evidence type="ECO:0000259" key="7">
    <source>
        <dbReference type="Pfam" id="PF14766"/>
    </source>
</evidence>
<evidence type="ECO:0000256" key="2">
    <source>
        <dbReference type="ARBA" id="ARBA00022723"/>
    </source>
</evidence>
<feature type="domain" description="RPA-interacting protein C-terminal" evidence="8">
    <location>
        <begin position="184"/>
        <end position="265"/>
    </location>
</feature>
<dbReference type="STRING" id="307507.A0A2V0PEP6"/>
<dbReference type="PANTHER" id="PTHR31742:SF1">
    <property type="entry name" value="RPA-INTERACTING PROTEIN"/>
    <property type="match status" value="1"/>
</dbReference>
<sequence>METEPCSTSASAGHRNSVKHGSGGNWRDKLREDCRRLVRERRQQTLQRHRHSLSPVSAAQLQSALQADVHAAVKDLALGIQRSPLAAGGGSFGAGPRGDGGGSGGGQGGGGGAGPPAAGDVDAFLSELESELVGEMLRELEQLEAFEAAALASAVAEREALVAAGGACSPSHACDGPSQDSSLLCPVCMGAFLLQRAGVVVCPRGCVRLNLAAESLSLRDLRARLGEVYEEHGGTGCGGPLAFRCEELFGSRSLSGACSAGCGFYRIVA</sequence>
<dbReference type="GO" id="GO:0008270">
    <property type="term" value="F:zinc ion binding"/>
    <property type="evidence" value="ECO:0007669"/>
    <property type="project" value="UniProtKB-KW"/>
</dbReference>
<feature type="region of interest" description="Disordered" evidence="6">
    <location>
        <begin position="89"/>
        <end position="120"/>
    </location>
</feature>
<keyword evidence="5" id="KW-0539">Nucleus</keyword>
<protein>
    <recommendedName>
        <fullName evidence="11">RPA-interacting protein C-terminal domain-containing protein</fullName>
    </recommendedName>
</protein>
<dbReference type="FunCoup" id="A0A2V0PEP6">
    <property type="interactions" value="599"/>
</dbReference>
<gene>
    <name evidence="9" type="ORF">Rsub_10663</name>
</gene>
<name>A0A2V0PEP6_9CHLO</name>
<comment type="caution">
    <text evidence="9">The sequence shown here is derived from an EMBL/GenBank/DDBJ whole genome shotgun (WGS) entry which is preliminary data.</text>
</comment>
<keyword evidence="10" id="KW-1185">Reference proteome</keyword>
<accession>A0A2V0PEP6</accession>
<evidence type="ECO:0000256" key="1">
    <source>
        <dbReference type="ARBA" id="ARBA00004123"/>
    </source>
</evidence>
<evidence type="ECO:0000256" key="4">
    <source>
        <dbReference type="ARBA" id="ARBA00022833"/>
    </source>
</evidence>
<keyword evidence="2" id="KW-0479">Metal-binding</keyword>
<dbReference type="InterPro" id="IPR028159">
    <property type="entry name" value="RPA_interact_C_dom"/>
</dbReference>
<dbReference type="GO" id="GO:0006606">
    <property type="term" value="P:protein import into nucleus"/>
    <property type="evidence" value="ECO:0007669"/>
    <property type="project" value="TreeGrafter"/>
</dbReference>
<dbReference type="InterPro" id="IPR028158">
    <property type="entry name" value="RPA_interact_N_dom"/>
</dbReference>
<dbReference type="GO" id="GO:0005634">
    <property type="term" value="C:nucleus"/>
    <property type="evidence" value="ECO:0007669"/>
    <property type="project" value="UniProtKB-SubCell"/>
</dbReference>
<evidence type="ECO:0000259" key="8">
    <source>
        <dbReference type="Pfam" id="PF14768"/>
    </source>
</evidence>
<dbReference type="OrthoDB" id="544818at2759"/>
<evidence type="ECO:0000313" key="9">
    <source>
        <dbReference type="EMBL" id="GBF97989.1"/>
    </source>
</evidence>
<proteinExistence type="predicted"/>
<feature type="region of interest" description="Disordered" evidence="6">
    <location>
        <begin position="1"/>
        <end position="30"/>
    </location>
</feature>
<evidence type="ECO:0008006" key="11">
    <source>
        <dbReference type="Google" id="ProtNLM"/>
    </source>
</evidence>
<dbReference type="InParanoid" id="A0A2V0PEP6"/>
<keyword evidence="4" id="KW-0862">Zinc</keyword>
<dbReference type="AlphaFoldDB" id="A0A2V0PEP6"/>
<evidence type="ECO:0000256" key="6">
    <source>
        <dbReference type="SAM" id="MobiDB-lite"/>
    </source>
</evidence>